<dbReference type="Gene3D" id="3.30.230.30">
    <property type="entry name" value="Impact, N-terminal domain"/>
    <property type="match status" value="1"/>
</dbReference>
<name>A0A7X6N3I7_9LACO</name>
<dbReference type="InterPro" id="IPR036956">
    <property type="entry name" value="Impact_N_sf"/>
</dbReference>
<feature type="domain" description="UPF0029" evidence="3">
    <location>
        <begin position="139"/>
        <end position="194"/>
    </location>
</feature>
<protein>
    <submittedName>
        <fullName evidence="4">YigZ family protein</fullName>
    </submittedName>
</protein>
<evidence type="ECO:0000259" key="2">
    <source>
        <dbReference type="Pfam" id="PF01205"/>
    </source>
</evidence>
<gene>
    <name evidence="4" type="ORF">HF964_06280</name>
</gene>
<reference evidence="4 5" key="1">
    <citation type="submission" date="2020-04" db="EMBL/GenBank/DDBJ databases">
        <title>MicrobeNet Type strains.</title>
        <authorList>
            <person name="Nicholson A.C."/>
        </authorList>
    </citation>
    <scope>NUCLEOTIDE SEQUENCE [LARGE SCALE GENOMIC DNA]</scope>
    <source>
        <strain evidence="4 5">CCUG 61472</strain>
    </source>
</reference>
<comment type="caution">
    <text evidence="4">The sequence shown here is derived from an EMBL/GenBank/DDBJ whole genome shotgun (WGS) entry which is preliminary data.</text>
</comment>
<sequence length="212" mass="23651">MPEYLTIKSDFIDETVIKKSRFIASLKRITSESDALDFIAANKKLHNKANHNCYAFILGSQDQIQRASDDGEPSGTAGVPILEVLKRNEIHDVCVIVTRYFGGIKLGAGGLIRAYAGSAANAIEAVGLIERLLMRTITLTIQYNQLDTLNHWLQQHNYPTPTIEYGADVQVTLPIQIDDCVNFENNITELLSGKVTFELGEESFQEIDYIRS</sequence>
<dbReference type="PROSITE" id="PS00910">
    <property type="entry name" value="UPF0029"/>
    <property type="match status" value="1"/>
</dbReference>
<evidence type="ECO:0000256" key="1">
    <source>
        <dbReference type="ARBA" id="ARBA00007665"/>
    </source>
</evidence>
<keyword evidence="5" id="KW-1185">Reference proteome</keyword>
<evidence type="ECO:0000313" key="4">
    <source>
        <dbReference type="EMBL" id="NKZ24405.1"/>
    </source>
</evidence>
<dbReference type="InterPro" id="IPR020568">
    <property type="entry name" value="Ribosomal_Su5_D2-typ_SF"/>
</dbReference>
<dbReference type="SUPFAM" id="SSF54211">
    <property type="entry name" value="Ribosomal protein S5 domain 2-like"/>
    <property type="match status" value="1"/>
</dbReference>
<accession>A0A7X6N3I7</accession>
<dbReference type="AlphaFoldDB" id="A0A7X6N3I7"/>
<dbReference type="InterPro" id="IPR023582">
    <property type="entry name" value="Impact"/>
</dbReference>
<evidence type="ECO:0000313" key="5">
    <source>
        <dbReference type="Proteomes" id="UP000549765"/>
    </source>
</evidence>
<proteinExistence type="inferred from homology"/>
<dbReference type="PANTHER" id="PTHR16301">
    <property type="entry name" value="IMPACT-RELATED"/>
    <property type="match status" value="1"/>
</dbReference>
<dbReference type="RefSeq" id="WP_168722202.1">
    <property type="nucleotide sequence ID" value="NZ_JAAXPN010000006.1"/>
</dbReference>
<dbReference type="PANTHER" id="PTHR16301:SF20">
    <property type="entry name" value="IMPACT FAMILY MEMBER YIGZ"/>
    <property type="match status" value="1"/>
</dbReference>
<dbReference type="InterPro" id="IPR035647">
    <property type="entry name" value="EFG_III/V"/>
</dbReference>
<dbReference type="EMBL" id="JAAXPN010000006">
    <property type="protein sequence ID" value="NKZ24405.1"/>
    <property type="molecule type" value="Genomic_DNA"/>
</dbReference>
<comment type="similarity">
    <text evidence="1">Belongs to the IMPACT family.</text>
</comment>
<dbReference type="InterPro" id="IPR001498">
    <property type="entry name" value="Impact_N"/>
</dbReference>
<dbReference type="InterPro" id="IPR020569">
    <property type="entry name" value="UPF0029_Impact_CS"/>
</dbReference>
<dbReference type="Proteomes" id="UP000549765">
    <property type="component" value="Unassembled WGS sequence"/>
</dbReference>
<dbReference type="GO" id="GO:0005737">
    <property type="term" value="C:cytoplasm"/>
    <property type="evidence" value="ECO:0007669"/>
    <property type="project" value="TreeGrafter"/>
</dbReference>
<dbReference type="NCBIfam" id="TIGR00257">
    <property type="entry name" value="IMPACT_YIGZ"/>
    <property type="match status" value="1"/>
</dbReference>
<dbReference type="GO" id="GO:0006446">
    <property type="term" value="P:regulation of translational initiation"/>
    <property type="evidence" value="ECO:0007669"/>
    <property type="project" value="TreeGrafter"/>
</dbReference>
<dbReference type="Pfam" id="PF09186">
    <property type="entry name" value="DUF1949"/>
    <property type="match status" value="1"/>
</dbReference>
<organism evidence="4 5">
    <name type="scientific">Periweissella fabalis</name>
    <dbReference type="NCBI Taxonomy" id="1070421"/>
    <lineage>
        <taxon>Bacteria</taxon>
        <taxon>Bacillati</taxon>
        <taxon>Bacillota</taxon>
        <taxon>Bacilli</taxon>
        <taxon>Lactobacillales</taxon>
        <taxon>Lactobacillaceae</taxon>
        <taxon>Periweissella</taxon>
    </lineage>
</organism>
<feature type="domain" description="Impact N-terminal" evidence="2">
    <location>
        <begin position="18"/>
        <end position="123"/>
    </location>
</feature>
<dbReference type="SUPFAM" id="SSF54980">
    <property type="entry name" value="EF-G C-terminal domain-like"/>
    <property type="match status" value="1"/>
</dbReference>
<dbReference type="Pfam" id="PF01205">
    <property type="entry name" value="Impact_N"/>
    <property type="match status" value="1"/>
</dbReference>
<evidence type="ECO:0000259" key="3">
    <source>
        <dbReference type="Pfam" id="PF09186"/>
    </source>
</evidence>
<dbReference type="InterPro" id="IPR015796">
    <property type="entry name" value="Impact_YigZ-like"/>
</dbReference>
<dbReference type="Gene3D" id="3.30.70.240">
    <property type="match status" value="1"/>
</dbReference>
<dbReference type="InterPro" id="IPR015269">
    <property type="entry name" value="UPF0029_Impact_C"/>
</dbReference>